<dbReference type="InterPro" id="IPR022742">
    <property type="entry name" value="Hydrolase_4"/>
</dbReference>
<dbReference type="Pfam" id="PF12146">
    <property type="entry name" value="Hydrolase_4"/>
    <property type="match status" value="1"/>
</dbReference>
<dbReference type="InterPro" id="IPR029058">
    <property type="entry name" value="AB_hydrolase_fold"/>
</dbReference>
<feature type="domain" description="Serine aminopeptidase S33" evidence="1">
    <location>
        <begin position="25"/>
        <end position="275"/>
    </location>
</feature>
<reference evidence="3" key="1">
    <citation type="journal article" date="2019" name="Int. J. Syst. Evol. Microbiol.">
        <title>The Global Catalogue of Microorganisms (GCM) 10K type strain sequencing project: providing services to taxonomists for standard genome sequencing and annotation.</title>
        <authorList>
            <consortium name="The Broad Institute Genomics Platform"/>
            <consortium name="The Broad Institute Genome Sequencing Center for Infectious Disease"/>
            <person name="Wu L."/>
            <person name="Ma J."/>
        </authorList>
    </citation>
    <scope>NUCLEOTIDE SEQUENCE [LARGE SCALE GENOMIC DNA]</scope>
    <source>
        <strain evidence="3">JCM 16981</strain>
    </source>
</reference>
<name>A0ABP7EIR7_9STAP</name>
<dbReference type="GO" id="GO:0016787">
    <property type="term" value="F:hydrolase activity"/>
    <property type="evidence" value="ECO:0007669"/>
    <property type="project" value="UniProtKB-KW"/>
</dbReference>
<comment type="caution">
    <text evidence="2">The sequence shown here is derived from an EMBL/GenBank/DDBJ whole genome shotgun (WGS) entry which is preliminary data.</text>
</comment>
<accession>A0ABP7EIR7</accession>
<protein>
    <submittedName>
        <fullName evidence="2">Alpha/beta hydrolase</fullName>
    </submittedName>
</protein>
<keyword evidence="3" id="KW-1185">Reference proteome</keyword>
<gene>
    <name evidence="2" type="ORF">GCM10022378_07040</name>
</gene>
<dbReference type="PANTHER" id="PTHR11614">
    <property type="entry name" value="PHOSPHOLIPASE-RELATED"/>
    <property type="match status" value="1"/>
</dbReference>
<dbReference type="InterPro" id="IPR051044">
    <property type="entry name" value="MAG_DAG_Lipase"/>
</dbReference>
<evidence type="ECO:0000259" key="1">
    <source>
        <dbReference type="Pfam" id="PF12146"/>
    </source>
</evidence>
<evidence type="ECO:0000313" key="3">
    <source>
        <dbReference type="Proteomes" id="UP001500920"/>
    </source>
</evidence>
<dbReference type="Gene3D" id="3.40.50.1820">
    <property type="entry name" value="alpha/beta hydrolase"/>
    <property type="match status" value="1"/>
</dbReference>
<evidence type="ECO:0000313" key="2">
    <source>
        <dbReference type="EMBL" id="GAA3719447.1"/>
    </source>
</evidence>
<dbReference type="EMBL" id="BAABCK010000013">
    <property type="protein sequence ID" value="GAA3719447.1"/>
    <property type="molecule type" value="Genomic_DNA"/>
</dbReference>
<keyword evidence="2" id="KW-0378">Hydrolase</keyword>
<dbReference type="SUPFAM" id="SSF53474">
    <property type="entry name" value="alpha/beta-Hydrolases"/>
    <property type="match status" value="1"/>
</dbReference>
<dbReference type="Proteomes" id="UP001500920">
    <property type="component" value="Unassembled WGS sequence"/>
</dbReference>
<sequence>MRMIEKIINNNGRDIEVSIFIPDEPICAIQLMHGMAEHKGRYTAMMTWLAMNDCMVIMHNHRGHGPEAKKLGHFESLDVLADDAIAVSRLLPANIPSFILGHSMGSIIARRLLEQNIYDGAIIVATGNKKSLIETMGVKLLKLLAAVAPEYRSPIINSVAVSGYDGAFKGEQKNRWLSEDDSRVSNYNQDPYCGFLMSNRALFEIARNIDESLEKKNLKRLNADVPILLIGGKSDPFSKYGADIRSLGRTYRKYVDSVTVQLYEESRHEVLFEKNRAQVYNRLLGWVRRHV</sequence>
<dbReference type="RefSeq" id="WP_344701468.1">
    <property type="nucleotide sequence ID" value="NZ_BAABCK010000013.1"/>
</dbReference>
<organism evidence="2 3">
    <name type="scientific">Salinicoccus jeotgali</name>
    <dbReference type="NCBI Taxonomy" id="381634"/>
    <lineage>
        <taxon>Bacteria</taxon>
        <taxon>Bacillati</taxon>
        <taxon>Bacillota</taxon>
        <taxon>Bacilli</taxon>
        <taxon>Bacillales</taxon>
        <taxon>Staphylococcaceae</taxon>
        <taxon>Salinicoccus</taxon>
    </lineage>
</organism>
<proteinExistence type="predicted"/>